<evidence type="ECO:0000313" key="4">
    <source>
        <dbReference type="Proteomes" id="UP001515500"/>
    </source>
</evidence>
<feature type="domain" description="Coilin N-terminal" evidence="2">
    <location>
        <begin position="5"/>
        <end position="176"/>
    </location>
</feature>
<dbReference type="Proteomes" id="UP001515500">
    <property type="component" value="Chromosome 4"/>
</dbReference>
<dbReference type="AlphaFoldDB" id="A0AB40B6S6"/>
<evidence type="ECO:0000256" key="1">
    <source>
        <dbReference type="SAM" id="MobiDB-lite"/>
    </source>
</evidence>
<feature type="compositionally biased region" description="Basic and acidic residues" evidence="1">
    <location>
        <begin position="320"/>
        <end position="338"/>
    </location>
</feature>
<feature type="compositionally biased region" description="Polar residues" evidence="1">
    <location>
        <begin position="388"/>
        <end position="400"/>
    </location>
</feature>
<dbReference type="PANTHER" id="PTHR15197:SF0">
    <property type="entry name" value="COILIN"/>
    <property type="match status" value="1"/>
</dbReference>
<feature type="region of interest" description="Disordered" evidence="1">
    <location>
        <begin position="134"/>
        <end position="180"/>
    </location>
</feature>
<organism evidence="4 5">
    <name type="scientific">Dioscorea cayennensis subsp. rotundata</name>
    <name type="common">White Guinea yam</name>
    <name type="synonym">Dioscorea rotundata</name>
    <dbReference type="NCBI Taxonomy" id="55577"/>
    <lineage>
        <taxon>Eukaryota</taxon>
        <taxon>Viridiplantae</taxon>
        <taxon>Streptophyta</taxon>
        <taxon>Embryophyta</taxon>
        <taxon>Tracheophyta</taxon>
        <taxon>Spermatophyta</taxon>
        <taxon>Magnoliopsida</taxon>
        <taxon>Liliopsida</taxon>
        <taxon>Dioscoreales</taxon>
        <taxon>Dioscoreaceae</taxon>
        <taxon>Dioscorea</taxon>
    </lineage>
</organism>
<dbReference type="GeneID" id="120258961"/>
<dbReference type="InterPro" id="IPR031722">
    <property type="entry name" value="Coilin_N"/>
</dbReference>
<feature type="compositionally biased region" description="Basic residues" evidence="1">
    <location>
        <begin position="357"/>
        <end position="372"/>
    </location>
</feature>
<feature type="domain" description="Coilin tudor" evidence="3">
    <location>
        <begin position="507"/>
        <end position="612"/>
    </location>
</feature>
<sequence>MRDPLRIRLVFDDRHLLTKGQRSESLRRCWCLLTPDITTIIDLASHISRLFDLHRSCPDGVLLVMDGFVLPSFESSSIIRDKDIISVRKKTVQSRKVVNIEDHDALQIQDCEIVEKQTIACGDQRLAIKELEEELEGHESENEENADDHPEKAISEETPVGVQINSKRKKRSSEDLVPRRKKLKQTSFEEMIEVSARVDEIHIEHEEVSLKKKARSSKNGHKKGKVPSSDFSSDGMTTPKVGVNDKNMGGSVTSEGRGKKLKSIRLKELIGASERDDEIHSEKDEDFSKKRGGSRKNDKKCKVPLGDTVSDGMFTPEVGTSDKNKAGSVTSEERHNQVEGEIEINGCEALSEGVRKSPSRSARRKKARRKWKQLLSNSKKQEDPGNDVQITSSKNQSSETQGRDQMEENLMHQITEPQNVEQTTDMVEEVIPIVVRPGHIRFEPVDAEHSTQQTNGKMETFHWNGITNKKKGQKWGREKGSWRNGNDDNVCTAEANEINDEVSLVNDQIDFEKLKPLTSQPKEGDVLAYRLVELSSSWTPELSSFRVGKVSSYDPISKNVILLPVPNFPVFPDKEKEEEEEEFLWQTSGSLYKEDGSLEIDYASLMDVRVFRPNKQLVLSNSKHGNMTKETITRIGDLNPVLTNNINGTMNRNADKTPDNEWKEIKQALDEKKEQLLKTDCSSSSKNCSTGTWSYRAVRGSALGPTIALLRAENDR</sequence>
<feature type="compositionally biased region" description="Basic residues" evidence="1">
    <location>
        <begin position="290"/>
        <end position="299"/>
    </location>
</feature>
<protein>
    <submittedName>
        <fullName evidence="5">Coilin</fullName>
    </submittedName>
</protein>
<evidence type="ECO:0000259" key="2">
    <source>
        <dbReference type="Pfam" id="PF15862"/>
    </source>
</evidence>
<dbReference type="GO" id="GO:0030620">
    <property type="term" value="F:U2 snRNA binding"/>
    <property type="evidence" value="ECO:0007669"/>
    <property type="project" value="TreeGrafter"/>
</dbReference>
<feature type="compositionally biased region" description="Basic residues" evidence="1">
    <location>
        <begin position="211"/>
        <end position="225"/>
    </location>
</feature>
<name>A0AB40B6S6_DIOCR</name>
<dbReference type="RefSeq" id="XP_039122386.1">
    <property type="nucleotide sequence ID" value="XM_039266452.1"/>
</dbReference>
<dbReference type="PANTHER" id="PTHR15197">
    <property type="entry name" value="COILIN P80"/>
    <property type="match status" value="1"/>
</dbReference>
<keyword evidence="4" id="KW-1185">Reference proteome</keyword>
<reference evidence="5" key="1">
    <citation type="submission" date="2025-08" db="UniProtKB">
        <authorList>
            <consortium name="RefSeq"/>
        </authorList>
    </citation>
    <scope>IDENTIFICATION</scope>
</reference>
<dbReference type="Pfam" id="PF23086">
    <property type="entry name" value="Tudor_Coilin"/>
    <property type="match status" value="1"/>
</dbReference>
<evidence type="ECO:0000313" key="5">
    <source>
        <dbReference type="RefSeq" id="XP_039122386.1"/>
    </source>
</evidence>
<dbReference type="Pfam" id="PF15862">
    <property type="entry name" value="Coilin_N"/>
    <property type="match status" value="1"/>
</dbReference>
<dbReference type="GO" id="GO:0030619">
    <property type="term" value="F:U1 snRNA binding"/>
    <property type="evidence" value="ECO:0007669"/>
    <property type="project" value="TreeGrafter"/>
</dbReference>
<proteinExistence type="predicted"/>
<dbReference type="InterPro" id="IPR024822">
    <property type="entry name" value="Coilin"/>
</dbReference>
<dbReference type="InterPro" id="IPR056398">
    <property type="entry name" value="Tudor_Coilin"/>
</dbReference>
<dbReference type="GO" id="GO:0000387">
    <property type="term" value="P:spliceosomal snRNP assembly"/>
    <property type="evidence" value="ECO:0007669"/>
    <property type="project" value="TreeGrafter"/>
</dbReference>
<accession>A0AB40B6S6</accession>
<feature type="region of interest" description="Disordered" evidence="1">
    <location>
        <begin position="208"/>
        <end position="404"/>
    </location>
</feature>
<gene>
    <name evidence="5" type="primary">LOC120258961</name>
</gene>
<feature type="compositionally biased region" description="Basic and acidic residues" evidence="1">
    <location>
        <begin position="265"/>
        <end position="289"/>
    </location>
</feature>
<feature type="compositionally biased region" description="Acidic residues" evidence="1">
    <location>
        <begin position="134"/>
        <end position="146"/>
    </location>
</feature>
<dbReference type="GO" id="GO:0015030">
    <property type="term" value="C:Cajal body"/>
    <property type="evidence" value="ECO:0007669"/>
    <property type="project" value="TreeGrafter"/>
</dbReference>
<evidence type="ECO:0000259" key="3">
    <source>
        <dbReference type="Pfam" id="PF23086"/>
    </source>
</evidence>